<feature type="domain" description="Integrase catalytic" evidence="1">
    <location>
        <begin position="128"/>
        <end position="310"/>
    </location>
</feature>
<dbReference type="InterPro" id="IPR001584">
    <property type="entry name" value="Integrase_cat-core"/>
</dbReference>
<reference evidence="2 3" key="1">
    <citation type="journal article" date="2024" name="Proc. Natl. Acad. Sci. U.S.A.">
        <title>The evolutionary genomics of adaptation to stress in wild rhizobium bacteria.</title>
        <authorList>
            <person name="Kehlet-Delgado H."/>
            <person name="Montoya A.P."/>
            <person name="Jensen K.T."/>
            <person name="Wendlandt C.E."/>
            <person name="Dexheimer C."/>
            <person name="Roberts M."/>
            <person name="Torres Martinez L."/>
            <person name="Friesen M.L."/>
            <person name="Griffitts J.S."/>
            <person name="Porter S.S."/>
        </authorList>
    </citation>
    <scope>NUCLEOTIDE SEQUENCE [LARGE SCALE GENOMIC DNA]</scope>
    <source>
        <strain evidence="2 3">M0729</strain>
    </source>
</reference>
<dbReference type="Gene3D" id="3.30.420.10">
    <property type="entry name" value="Ribonuclease H-like superfamily/Ribonuclease H"/>
    <property type="match status" value="1"/>
</dbReference>
<accession>A0ABV1YRK8</accession>
<dbReference type="Pfam" id="PF13011">
    <property type="entry name" value="LZ_Tnp_IS481"/>
    <property type="match status" value="1"/>
</dbReference>
<organism evidence="2 3">
    <name type="scientific">Mesorhizobium opportunistum</name>
    <dbReference type="NCBI Taxonomy" id="593909"/>
    <lineage>
        <taxon>Bacteria</taxon>
        <taxon>Pseudomonadati</taxon>
        <taxon>Pseudomonadota</taxon>
        <taxon>Alphaproteobacteria</taxon>
        <taxon>Hyphomicrobiales</taxon>
        <taxon>Phyllobacteriaceae</taxon>
        <taxon>Mesorhizobium</taxon>
    </lineage>
</organism>
<dbReference type="InterPro" id="IPR036397">
    <property type="entry name" value="RNaseH_sf"/>
</dbReference>
<comment type="caution">
    <text evidence="2">The sequence shown here is derived from an EMBL/GenBank/DDBJ whole genome shotgun (WGS) entry which is preliminary data.</text>
</comment>
<dbReference type="PANTHER" id="PTHR35004:SF7">
    <property type="entry name" value="INTEGRASE PROTEIN"/>
    <property type="match status" value="1"/>
</dbReference>
<gene>
    <name evidence="2" type="ORF">NKI33_33010</name>
</gene>
<dbReference type="Gene3D" id="1.10.260.40">
    <property type="entry name" value="lambda repressor-like DNA-binding domains"/>
    <property type="match status" value="1"/>
</dbReference>
<dbReference type="PANTHER" id="PTHR35004">
    <property type="entry name" value="TRANSPOSASE RV3428C-RELATED"/>
    <property type="match status" value="1"/>
</dbReference>
<sequence length="318" mass="36057">MNIHKTARLTPLRREEMALSVIECAFSKAHAARIYGVSAKIVARWVERYKSEGRAGMIDRSSRPAHMPRATAALIAERIMALRRQRWTGKHIAHEVGVSPATVSRVLKRAGLSRLRDIEPAEPIRRYEREHPGEMIHIDIKKLGRFERIGHRITGKRTGNASSRGSSWEFVHVCIDDASRIAFSQILPDEKKESAIAFLKAAVAYYASLGVAIARVMTDNGSCYRSKAFAKACRDLGLKHVRTRPYTPKTNGKAERFIQTALREWAYAIAYPTSDHRAAELPVWLHRYNWHRPHGSLKSKTPISRLALTEDNLLRLHS</sequence>
<dbReference type="RefSeq" id="WP_352658043.1">
    <property type="nucleotide sequence ID" value="NZ_JAMYMY010000092.1"/>
</dbReference>
<dbReference type="SUPFAM" id="SSF46689">
    <property type="entry name" value="Homeodomain-like"/>
    <property type="match status" value="1"/>
</dbReference>
<name>A0ABV1YRK8_9HYPH</name>
<evidence type="ECO:0000313" key="3">
    <source>
        <dbReference type="Proteomes" id="UP001464387"/>
    </source>
</evidence>
<keyword evidence="3" id="KW-1185">Reference proteome</keyword>
<dbReference type="SUPFAM" id="SSF53098">
    <property type="entry name" value="Ribonuclease H-like"/>
    <property type="match status" value="1"/>
</dbReference>
<dbReference type="InterPro" id="IPR009057">
    <property type="entry name" value="Homeodomain-like_sf"/>
</dbReference>
<dbReference type="InterPro" id="IPR024967">
    <property type="entry name" value="DNA-bd_IS481-type"/>
</dbReference>
<proteinExistence type="predicted"/>
<protein>
    <submittedName>
        <fullName evidence="2">IS481 family transposase</fullName>
    </submittedName>
</protein>
<evidence type="ECO:0000259" key="1">
    <source>
        <dbReference type="PROSITE" id="PS50994"/>
    </source>
</evidence>
<dbReference type="PROSITE" id="PS50994">
    <property type="entry name" value="INTEGRASE"/>
    <property type="match status" value="1"/>
</dbReference>
<dbReference type="InterPro" id="IPR012337">
    <property type="entry name" value="RNaseH-like_sf"/>
</dbReference>
<evidence type="ECO:0000313" key="2">
    <source>
        <dbReference type="EMBL" id="MER8937737.1"/>
    </source>
</evidence>
<dbReference type="NCBIfam" id="NF033577">
    <property type="entry name" value="transpos_IS481"/>
    <property type="match status" value="1"/>
</dbReference>
<dbReference type="Proteomes" id="UP001464387">
    <property type="component" value="Unassembled WGS sequence"/>
</dbReference>
<dbReference type="Pfam" id="PF13683">
    <property type="entry name" value="rve_3"/>
    <property type="match status" value="1"/>
</dbReference>
<dbReference type="EMBL" id="JAMYPJ010000098">
    <property type="protein sequence ID" value="MER8937737.1"/>
    <property type="molecule type" value="Genomic_DNA"/>
</dbReference>
<dbReference type="InterPro" id="IPR047656">
    <property type="entry name" value="IS481-like_transpos"/>
</dbReference>
<dbReference type="InterPro" id="IPR010982">
    <property type="entry name" value="Lambda_DNA-bd_dom_sf"/>
</dbReference>